<evidence type="ECO:0000256" key="6">
    <source>
        <dbReference type="ARBA" id="ARBA00022833"/>
    </source>
</evidence>
<evidence type="ECO:0000256" key="8">
    <source>
        <dbReference type="HAMAP-Rule" id="MF_00615"/>
    </source>
</evidence>
<dbReference type="Gene3D" id="2.20.28.30">
    <property type="entry name" value="RNA polymerase ii, chain L"/>
    <property type="match status" value="1"/>
</dbReference>
<comment type="caution">
    <text evidence="9">The sequence shown here is derived from an EMBL/GenBank/DDBJ whole genome shotgun (WGS) entry which is preliminary data.</text>
</comment>
<feature type="binding site" evidence="8">
    <location>
        <position position="24"/>
    </location>
    <ligand>
        <name>Zn(2+)</name>
        <dbReference type="ChEBI" id="CHEBI:29105"/>
    </ligand>
</feature>
<evidence type="ECO:0000256" key="3">
    <source>
        <dbReference type="ARBA" id="ARBA00022679"/>
    </source>
</evidence>
<dbReference type="EC" id="2.7.7.6" evidence="8"/>
<feature type="binding site" evidence="8">
    <location>
        <position position="21"/>
    </location>
    <ligand>
        <name>Zn(2+)</name>
        <dbReference type="ChEBI" id="CHEBI:29105"/>
    </ligand>
</feature>
<dbReference type="EMBL" id="LMVM01000038">
    <property type="protein sequence ID" value="PAV03401.1"/>
    <property type="molecule type" value="Genomic_DNA"/>
</dbReference>
<dbReference type="GO" id="GO:0005737">
    <property type="term" value="C:cytoplasm"/>
    <property type="evidence" value="ECO:0007669"/>
    <property type="project" value="UniProtKB-SubCell"/>
</dbReference>
<name>A0A2A2H1V4_METBR</name>
<dbReference type="NCBIfam" id="NF001605">
    <property type="entry name" value="PRK00398.1-2"/>
    <property type="match status" value="1"/>
</dbReference>
<keyword evidence="5 8" id="KW-0479">Metal-binding</keyword>
<dbReference type="InterPro" id="IPR029040">
    <property type="entry name" value="RPABC4/Spt4"/>
</dbReference>
<proteinExistence type="inferred from homology"/>
<comment type="catalytic activity">
    <reaction evidence="8">
        <text>RNA(n) + a ribonucleoside 5'-triphosphate = RNA(n+1) + diphosphate</text>
        <dbReference type="Rhea" id="RHEA:21248"/>
        <dbReference type="Rhea" id="RHEA-COMP:14527"/>
        <dbReference type="Rhea" id="RHEA-COMP:17342"/>
        <dbReference type="ChEBI" id="CHEBI:33019"/>
        <dbReference type="ChEBI" id="CHEBI:61557"/>
        <dbReference type="ChEBI" id="CHEBI:140395"/>
        <dbReference type="EC" id="2.7.7.6"/>
    </reaction>
</comment>
<gene>
    <name evidence="8" type="primary">rpo12</name>
    <name evidence="8" type="synonym">rpoP</name>
    <name evidence="9" type="ORF">ASJ80_00130</name>
</gene>
<dbReference type="SUPFAM" id="SSF63393">
    <property type="entry name" value="RNA polymerase subunits"/>
    <property type="match status" value="1"/>
</dbReference>
<keyword evidence="1 8" id="KW-0240">DNA-directed RNA polymerase</keyword>
<keyword evidence="10" id="KW-1185">Reference proteome</keyword>
<evidence type="ECO:0000256" key="1">
    <source>
        <dbReference type="ARBA" id="ARBA00022478"/>
    </source>
</evidence>
<dbReference type="Proteomes" id="UP000217784">
    <property type="component" value="Unassembled WGS sequence"/>
</dbReference>
<dbReference type="HAMAP" id="MF_00615">
    <property type="entry name" value="RNApol_arch_Rpo12"/>
    <property type="match status" value="1"/>
</dbReference>
<dbReference type="Pfam" id="PF03604">
    <property type="entry name" value="Zn_ribbon_RPAB4"/>
    <property type="match status" value="1"/>
</dbReference>
<organism evidence="9 10">
    <name type="scientific">Methanobacterium bryantii</name>
    <dbReference type="NCBI Taxonomy" id="2161"/>
    <lineage>
        <taxon>Archaea</taxon>
        <taxon>Methanobacteriati</taxon>
        <taxon>Methanobacteriota</taxon>
        <taxon>Methanomada group</taxon>
        <taxon>Methanobacteria</taxon>
        <taxon>Methanobacteriales</taxon>
        <taxon>Methanobacteriaceae</taxon>
        <taxon>Methanobacterium</taxon>
    </lineage>
</organism>
<evidence type="ECO:0000256" key="7">
    <source>
        <dbReference type="ARBA" id="ARBA00023163"/>
    </source>
</evidence>
<comment type="cofactor">
    <cofactor evidence="8">
        <name>Zn(2+)</name>
        <dbReference type="ChEBI" id="CHEBI:29105"/>
    </cofactor>
    <text evidence="8">Binds 1 zinc ion.</text>
</comment>
<accession>A0A2A2H1V4</accession>
<keyword evidence="4 8" id="KW-0548">Nucleotidyltransferase</keyword>
<sequence>MYKCAKCGTLVDLKGYTEAKCPKCRYRILFKEIPPVKKDVTAR</sequence>
<dbReference type="OrthoDB" id="129238at2157"/>
<dbReference type="InterPro" id="IPR006591">
    <property type="entry name" value="RNAP_P/RPABC4"/>
</dbReference>
<comment type="function">
    <text evidence="8">DNA-dependent RNA polymerase (RNAP) catalyzes the transcription of DNA into RNA using the four ribonucleoside triphosphates as substrates.</text>
</comment>
<comment type="subcellular location">
    <subcellularLocation>
        <location evidence="8">Cytoplasm</location>
    </subcellularLocation>
</comment>
<dbReference type="GO" id="GO:0000428">
    <property type="term" value="C:DNA-directed RNA polymerase complex"/>
    <property type="evidence" value="ECO:0007669"/>
    <property type="project" value="UniProtKB-KW"/>
</dbReference>
<dbReference type="GO" id="GO:0003899">
    <property type="term" value="F:DNA-directed RNA polymerase activity"/>
    <property type="evidence" value="ECO:0007669"/>
    <property type="project" value="UniProtKB-UniRule"/>
</dbReference>
<evidence type="ECO:0000256" key="2">
    <source>
        <dbReference type="ARBA" id="ARBA00022490"/>
    </source>
</evidence>
<dbReference type="SMART" id="SM00659">
    <property type="entry name" value="RPOLCX"/>
    <property type="match status" value="1"/>
</dbReference>
<feature type="binding site" evidence="8">
    <location>
        <position position="7"/>
    </location>
    <ligand>
        <name>Zn(2+)</name>
        <dbReference type="ChEBI" id="CHEBI:29105"/>
    </ligand>
</feature>
<dbReference type="AlphaFoldDB" id="A0A2A2H1V4"/>
<comment type="subunit">
    <text evidence="8">Part of the RNA polymerase complex.</text>
</comment>
<dbReference type="GeneID" id="300258557"/>
<keyword evidence="6 8" id="KW-0862">Zinc</keyword>
<dbReference type="RefSeq" id="WP_048079940.1">
    <property type="nucleotide sequence ID" value="NZ_LMVM01000038.1"/>
</dbReference>
<protein>
    <recommendedName>
        <fullName evidence="8">DNA-directed RNA polymerase subunit Rpo12</fullName>
        <ecNumber evidence="8">2.7.7.6</ecNumber>
    </recommendedName>
    <alternativeName>
        <fullName evidence="8">DNA-directed RNA polymerase subunit P</fullName>
    </alternativeName>
</protein>
<reference evidence="9 10" key="1">
    <citation type="journal article" date="2017" name="BMC Genomics">
        <title>Genomic analysis of methanogenic archaea reveals a shift towards energy conservation.</title>
        <authorList>
            <person name="Gilmore S.P."/>
            <person name="Henske J.K."/>
            <person name="Sexton J.A."/>
            <person name="Solomon K.V."/>
            <person name="Seppala S."/>
            <person name="Yoo J.I."/>
            <person name="Huyett L.M."/>
            <person name="Pressman A."/>
            <person name="Cogan J.Z."/>
            <person name="Kivenson V."/>
            <person name="Peng X."/>
            <person name="Tan Y."/>
            <person name="Valentine D.L."/>
            <person name="O'Malley M.A."/>
        </authorList>
    </citation>
    <scope>NUCLEOTIDE SEQUENCE [LARGE SCALE GENOMIC DNA]</scope>
    <source>
        <strain evidence="9 10">M.o.H.</strain>
    </source>
</reference>
<evidence type="ECO:0000256" key="4">
    <source>
        <dbReference type="ARBA" id="ARBA00022695"/>
    </source>
</evidence>
<dbReference type="InterPro" id="IPR023464">
    <property type="entry name" value="Rpo12"/>
</dbReference>
<keyword evidence="7 8" id="KW-0804">Transcription</keyword>
<keyword evidence="2 8" id="KW-0963">Cytoplasm</keyword>
<dbReference type="GO" id="GO:0008270">
    <property type="term" value="F:zinc ion binding"/>
    <property type="evidence" value="ECO:0007669"/>
    <property type="project" value="UniProtKB-UniRule"/>
</dbReference>
<evidence type="ECO:0000313" key="10">
    <source>
        <dbReference type="Proteomes" id="UP000217784"/>
    </source>
</evidence>
<evidence type="ECO:0000313" key="9">
    <source>
        <dbReference type="EMBL" id="PAV03401.1"/>
    </source>
</evidence>
<dbReference type="GO" id="GO:0003677">
    <property type="term" value="F:DNA binding"/>
    <property type="evidence" value="ECO:0007669"/>
    <property type="project" value="InterPro"/>
</dbReference>
<keyword evidence="3 8" id="KW-0808">Transferase</keyword>
<evidence type="ECO:0000256" key="5">
    <source>
        <dbReference type="ARBA" id="ARBA00022723"/>
    </source>
</evidence>
<comment type="similarity">
    <text evidence="8">Belongs to the archaeal Rpo12/eukaryotic RPC10 RNA polymerase subunit family.</text>
</comment>
<dbReference type="GO" id="GO:0006351">
    <property type="term" value="P:DNA-templated transcription"/>
    <property type="evidence" value="ECO:0007669"/>
    <property type="project" value="UniProtKB-UniRule"/>
</dbReference>